<dbReference type="EMBL" id="CP029550">
    <property type="protein sequence ID" value="AWN39465.1"/>
    <property type="molecule type" value="Genomic_DNA"/>
</dbReference>
<dbReference type="OrthoDB" id="3782725at2"/>
<dbReference type="InterPro" id="IPR013655">
    <property type="entry name" value="PAS_fold_3"/>
</dbReference>
<proteinExistence type="predicted"/>
<dbReference type="SUPFAM" id="SSF55785">
    <property type="entry name" value="PYP-like sensor domain (PAS domain)"/>
    <property type="match status" value="1"/>
</dbReference>
<dbReference type="Pfam" id="PF08447">
    <property type="entry name" value="PAS_3"/>
    <property type="match status" value="1"/>
</dbReference>
<organism evidence="3 4">
    <name type="scientific">Methylobacterium durans</name>
    <dbReference type="NCBI Taxonomy" id="2202825"/>
    <lineage>
        <taxon>Bacteria</taxon>
        <taxon>Pseudomonadati</taxon>
        <taxon>Pseudomonadota</taxon>
        <taxon>Alphaproteobacteria</taxon>
        <taxon>Hyphomicrobiales</taxon>
        <taxon>Methylobacteriaceae</taxon>
        <taxon>Methylobacterium</taxon>
    </lineage>
</organism>
<name>A0A2U8W0A5_9HYPH</name>
<gene>
    <name evidence="3" type="ORF">DK389_01535</name>
</gene>
<accession>A0A2U8W0A5</accession>
<evidence type="ECO:0000313" key="4">
    <source>
        <dbReference type="Proteomes" id="UP000245926"/>
    </source>
</evidence>
<evidence type="ECO:0000313" key="3">
    <source>
        <dbReference type="EMBL" id="AWN39465.1"/>
    </source>
</evidence>
<sequence length="187" mass="20354">MDSTIHFSASQGRPSTARCPGICGRARFLDWTWCHGRRLPFAHPQQSRPRHPQPDALDARGVGSVNAAGLAFSSSGLLRLLEGFGLTGNWSWSFATGSQTWSLGLHGILGLSAGTVRPSYELFRDLVHPEDQAQIETPSEIVEGGLLRDHTVRVVRPDGSIRVLSTRGRSTSRRRDGPSALPARCSM</sequence>
<dbReference type="InterPro" id="IPR035965">
    <property type="entry name" value="PAS-like_dom_sf"/>
</dbReference>
<dbReference type="Gene3D" id="3.30.450.20">
    <property type="entry name" value="PAS domain"/>
    <property type="match status" value="1"/>
</dbReference>
<dbReference type="Proteomes" id="UP000245926">
    <property type="component" value="Chromosome"/>
</dbReference>
<evidence type="ECO:0000259" key="2">
    <source>
        <dbReference type="Pfam" id="PF08447"/>
    </source>
</evidence>
<dbReference type="KEGG" id="mets:DK389_01535"/>
<evidence type="ECO:0000256" key="1">
    <source>
        <dbReference type="SAM" id="MobiDB-lite"/>
    </source>
</evidence>
<keyword evidence="4" id="KW-1185">Reference proteome</keyword>
<reference evidence="4" key="1">
    <citation type="submission" date="2018-05" db="EMBL/GenBank/DDBJ databases">
        <title>Complete Genome Sequence of Methylobacterium sp. 17SD2-17.</title>
        <authorList>
            <person name="Srinivasan S."/>
        </authorList>
    </citation>
    <scope>NUCLEOTIDE SEQUENCE [LARGE SCALE GENOMIC DNA]</scope>
    <source>
        <strain evidence="4">17SD2-17</strain>
    </source>
</reference>
<dbReference type="AlphaFoldDB" id="A0A2U8W0A5"/>
<feature type="region of interest" description="Disordered" evidence="1">
    <location>
        <begin position="165"/>
        <end position="187"/>
    </location>
</feature>
<feature type="domain" description="PAS fold-3" evidence="2">
    <location>
        <begin position="101"/>
        <end position="177"/>
    </location>
</feature>
<protein>
    <recommendedName>
        <fullName evidence="2">PAS fold-3 domain-containing protein</fullName>
    </recommendedName>
</protein>